<dbReference type="SUPFAM" id="SSF53146">
    <property type="entry name" value="Nitrogenase accessory factor-like"/>
    <property type="match status" value="1"/>
</dbReference>
<dbReference type="PANTHER" id="PTHR37478:SF2">
    <property type="entry name" value="UPF0251 PROTEIN TK0562"/>
    <property type="match status" value="1"/>
</dbReference>
<dbReference type="InterPro" id="IPR033913">
    <property type="entry name" value="MTH1175_dom"/>
</dbReference>
<feature type="domain" description="Dinitrogenase iron-molybdenum cofactor biosynthesis" evidence="3">
    <location>
        <begin position="134"/>
        <end position="221"/>
    </location>
</feature>
<dbReference type="Gene3D" id="3.30.420.130">
    <property type="entry name" value="Dinitrogenase iron-molybdenum cofactor biosynthesis domain"/>
    <property type="match status" value="1"/>
</dbReference>
<proteinExistence type="inferred from homology"/>
<dbReference type="InterPro" id="IPR002852">
    <property type="entry name" value="UPF0251"/>
</dbReference>
<dbReference type="Proteomes" id="UP000474024">
    <property type="component" value="Unassembled WGS sequence"/>
</dbReference>
<dbReference type="HAMAP" id="MF_00674">
    <property type="entry name" value="UPF0251"/>
    <property type="match status" value="1"/>
</dbReference>
<dbReference type="Pfam" id="PF02001">
    <property type="entry name" value="DUF134"/>
    <property type="match status" value="1"/>
</dbReference>
<sequence>MARPAKKRRVCEEPLCRRFVPQTAWSNEDRVILTVDEYESIRLIDYEGLTQEECAEQMNLVRTSITAIYASARKKVADSIVNGRELCIQGGNYELCNGNLNCCRQRLKSGNRCLGKMKDEWRKRRMVIAVTYDNGQVFQHFGHSEYFKIYQVEDGKILKSEVYDTNGQGHGALAGFLHEYSVDVLICGGIGGGARNALAQMGIELFPGVTGAADDAVKALIEGNLSYDPDTMCSHHSGEHNCGEHDHSCGEHEHNCGGHTCG</sequence>
<comment type="similarity">
    <text evidence="1 2">Belongs to the UPF0251 family.</text>
</comment>
<evidence type="ECO:0000259" key="3">
    <source>
        <dbReference type="Pfam" id="PF02579"/>
    </source>
</evidence>
<comment type="caution">
    <text evidence="4">The sequence shown here is derived from an EMBL/GenBank/DDBJ whole genome shotgun (WGS) entry which is preliminary data.</text>
</comment>
<organism evidence="4 5">
    <name type="scientific">Roseburia porci</name>
    <dbReference type="NCBI Taxonomy" id="2605790"/>
    <lineage>
        <taxon>Bacteria</taxon>
        <taxon>Bacillati</taxon>
        <taxon>Bacillota</taxon>
        <taxon>Clostridia</taxon>
        <taxon>Lachnospirales</taxon>
        <taxon>Lachnospiraceae</taxon>
        <taxon>Roseburia</taxon>
    </lineage>
</organism>
<reference evidence="4 5" key="1">
    <citation type="submission" date="2019-08" db="EMBL/GenBank/DDBJ databases">
        <title>In-depth cultivation of the pig gut microbiome towards novel bacterial diversity and tailored functional studies.</title>
        <authorList>
            <person name="Wylensek D."/>
            <person name="Hitch T.C.A."/>
            <person name="Clavel T."/>
        </authorList>
    </citation>
    <scope>NUCLEOTIDE SEQUENCE [LARGE SCALE GENOMIC DNA]</scope>
    <source>
        <strain evidence="4 5">MUC/MUC-530-WT-4D</strain>
    </source>
</reference>
<dbReference type="AlphaFoldDB" id="A0A6L5YP38"/>
<keyword evidence="5" id="KW-1185">Reference proteome</keyword>
<accession>A0A6L5YP38</accession>
<gene>
    <name evidence="4" type="ORF">FYJ75_03790</name>
</gene>
<dbReference type="RefSeq" id="WP_154429013.1">
    <property type="nucleotide sequence ID" value="NZ_VUNI01000004.1"/>
</dbReference>
<name>A0A6L5YP38_9FIRM</name>
<dbReference type="CDD" id="cd00851">
    <property type="entry name" value="MTH1175"/>
    <property type="match status" value="1"/>
</dbReference>
<dbReference type="InterPro" id="IPR003731">
    <property type="entry name" value="Di-Nase_FeMo-co_biosynth"/>
</dbReference>
<evidence type="ECO:0000313" key="4">
    <source>
        <dbReference type="EMBL" id="MST74160.1"/>
    </source>
</evidence>
<dbReference type="Pfam" id="PF02579">
    <property type="entry name" value="Nitro_FeMo-Co"/>
    <property type="match status" value="1"/>
</dbReference>
<protein>
    <recommendedName>
        <fullName evidence="2">UPF0251 protein FYJ75_03790</fullName>
    </recommendedName>
</protein>
<evidence type="ECO:0000313" key="5">
    <source>
        <dbReference type="Proteomes" id="UP000474024"/>
    </source>
</evidence>
<dbReference type="InterPro" id="IPR036105">
    <property type="entry name" value="DiNase_FeMo-co_biosyn_sf"/>
</dbReference>
<evidence type="ECO:0000256" key="2">
    <source>
        <dbReference type="HAMAP-Rule" id="MF_00674"/>
    </source>
</evidence>
<evidence type="ECO:0000256" key="1">
    <source>
        <dbReference type="ARBA" id="ARBA00009350"/>
    </source>
</evidence>
<dbReference type="PANTHER" id="PTHR37478">
    <property type="match status" value="1"/>
</dbReference>
<dbReference type="EMBL" id="VUNI01000004">
    <property type="protein sequence ID" value="MST74160.1"/>
    <property type="molecule type" value="Genomic_DNA"/>
</dbReference>